<organism evidence="13 14">
    <name type="scientific">Mixia osmundae (strain CBS 9802 / IAM 14324 / JCM 22182 / KY 12970)</name>
    <dbReference type="NCBI Taxonomy" id="764103"/>
    <lineage>
        <taxon>Eukaryota</taxon>
        <taxon>Fungi</taxon>
        <taxon>Dikarya</taxon>
        <taxon>Basidiomycota</taxon>
        <taxon>Pucciniomycotina</taxon>
        <taxon>Mixiomycetes</taxon>
        <taxon>Mixiales</taxon>
        <taxon>Mixiaceae</taxon>
        <taxon>Mixia</taxon>
    </lineage>
</organism>
<dbReference type="RefSeq" id="XP_014569733.1">
    <property type="nucleotide sequence ID" value="XM_014714247.1"/>
</dbReference>
<evidence type="ECO:0000256" key="11">
    <source>
        <dbReference type="SAM" id="MobiDB-lite"/>
    </source>
</evidence>
<dbReference type="Proteomes" id="UP000009131">
    <property type="component" value="Unassembled WGS sequence"/>
</dbReference>
<keyword evidence="10" id="KW-0175">Coiled coil</keyword>
<keyword evidence="14" id="KW-1185">Reference proteome</keyword>
<evidence type="ECO:0000313" key="13">
    <source>
        <dbReference type="EMBL" id="GAA94003.1"/>
    </source>
</evidence>
<comment type="caution">
    <text evidence="13">The sequence shown here is derived from an EMBL/GenBank/DDBJ whole genome shotgun (WGS) entry which is preliminary data.</text>
</comment>
<evidence type="ECO:0000256" key="6">
    <source>
        <dbReference type="ARBA" id="ARBA00023175"/>
    </source>
</evidence>
<keyword evidence="6 9" id="KW-0505">Motor protein</keyword>
<dbReference type="InterPro" id="IPR027417">
    <property type="entry name" value="P-loop_NTPase"/>
</dbReference>
<comment type="similarity">
    <text evidence="8">Belongs to the TRAFAC class myosin-kinesin ATPase superfamily. Kinesin family. KIN-5/BimC subfamily.</text>
</comment>
<feature type="compositionally biased region" description="Polar residues" evidence="11">
    <location>
        <begin position="102"/>
        <end position="112"/>
    </location>
</feature>
<dbReference type="PROSITE" id="PS50067">
    <property type="entry name" value="KINESIN_MOTOR_2"/>
    <property type="match status" value="1"/>
</dbReference>
<dbReference type="eggNOG" id="KOG0243">
    <property type="taxonomic scope" value="Eukaryota"/>
</dbReference>
<feature type="compositionally biased region" description="Basic and acidic residues" evidence="11">
    <location>
        <begin position="1125"/>
        <end position="1145"/>
    </location>
</feature>
<dbReference type="Gene3D" id="3.40.850.10">
    <property type="entry name" value="Kinesin motor domain"/>
    <property type="match status" value="1"/>
</dbReference>
<evidence type="ECO:0000256" key="9">
    <source>
        <dbReference type="PROSITE-ProRule" id="PRU00283"/>
    </source>
</evidence>
<dbReference type="InterPro" id="IPR036961">
    <property type="entry name" value="Kinesin_motor_dom_sf"/>
</dbReference>
<evidence type="ECO:0000256" key="2">
    <source>
        <dbReference type="ARBA" id="ARBA00022490"/>
    </source>
</evidence>
<evidence type="ECO:0000256" key="7">
    <source>
        <dbReference type="ARBA" id="ARBA00023212"/>
    </source>
</evidence>
<dbReference type="PRINTS" id="PR00380">
    <property type="entry name" value="KINESINHEAVY"/>
</dbReference>
<gene>
    <name evidence="13" type="primary">Mo00650</name>
    <name evidence="13" type="ORF">E5Q_00650</name>
</gene>
<dbReference type="GO" id="GO:0072686">
    <property type="term" value="C:mitotic spindle"/>
    <property type="evidence" value="ECO:0007669"/>
    <property type="project" value="TreeGrafter"/>
</dbReference>
<dbReference type="InterPro" id="IPR019821">
    <property type="entry name" value="Kinesin_motor_CS"/>
</dbReference>
<dbReference type="SUPFAM" id="SSF52540">
    <property type="entry name" value="P-loop containing nucleoside triphosphate hydrolases"/>
    <property type="match status" value="1"/>
</dbReference>
<feature type="region of interest" description="Disordered" evidence="11">
    <location>
        <begin position="1123"/>
        <end position="1145"/>
    </location>
</feature>
<dbReference type="OrthoDB" id="3176171at2759"/>
<dbReference type="FunFam" id="3.40.850.10:FF:000019">
    <property type="entry name" value="Kinesin-like protein KIN-5D"/>
    <property type="match status" value="1"/>
</dbReference>
<evidence type="ECO:0000256" key="8">
    <source>
        <dbReference type="ARBA" id="ARBA00034704"/>
    </source>
</evidence>
<feature type="region of interest" description="Disordered" evidence="11">
    <location>
        <begin position="1"/>
        <end position="112"/>
    </location>
</feature>
<keyword evidence="7" id="KW-0206">Cytoskeleton</keyword>
<dbReference type="PANTHER" id="PTHR47970">
    <property type="entry name" value="KINESIN-LIKE PROTEIN KIF11"/>
    <property type="match status" value="1"/>
</dbReference>
<reference evidence="13 14" key="2">
    <citation type="journal article" date="2012" name="Open Biol.">
        <title>Characteristics of nucleosomes and linker DNA regions on the genome of the basidiomycete Mixia osmundae revealed by mono- and dinucleosome mapping.</title>
        <authorList>
            <person name="Nishida H."/>
            <person name="Kondo S."/>
            <person name="Matsumoto T."/>
            <person name="Suzuki Y."/>
            <person name="Yoshikawa H."/>
            <person name="Taylor T.D."/>
            <person name="Sugiyama J."/>
        </authorList>
    </citation>
    <scope>NUCLEOTIDE SEQUENCE [LARGE SCALE GENOMIC DNA]</scope>
    <source>
        <strain evidence="14">CBS 9802 / IAM 14324 / JCM 22182 / KY 12970</strain>
    </source>
</reference>
<dbReference type="GO" id="GO:0008574">
    <property type="term" value="F:plus-end-directed microtubule motor activity"/>
    <property type="evidence" value="ECO:0007669"/>
    <property type="project" value="TreeGrafter"/>
</dbReference>
<dbReference type="HOGENOM" id="CLU_001485_33_2_1"/>
<reference evidence="13 14" key="1">
    <citation type="journal article" date="2011" name="J. Gen. Appl. Microbiol.">
        <title>Draft genome sequencing of the enigmatic basidiomycete Mixia osmundae.</title>
        <authorList>
            <person name="Nishida H."/>
            <person name="Nagatsuka Y."/>
            <person name="Sugiyama J."/>
        </authorList>
    </citation>
    <scope>NUCLEOTIDE SEQUENCE [LARGE SCALE GENOMIC DNA]</scope>
    <source>
        <strain evidence="14">CBS 9802 / IAM 14324 / JCM 22182 / KY 12970</strain>
    </source>
</reference>
<evidence type="ECO:0000256" key="3">
    <source>
        <dbReference type="ARBA" id="ARBA00022701"/>
    </source>
</evidence>
<dbReference type="GO" id="GO:0008017">
    <property type="term" value="F:microtubule binding"/>
    <property type="evidence" value="ECO:0007669"/>
    <property type="project" value="InterPro"/>
</dbReference>
<dbReference type="InterPro" id="IPR047149">
    <property type="entry name" value="KIF11-like"/>
</dbReference>
<dbReference type="EMBL" id="BABT02000026">
    <property type="protein sequence ID" value="GAA94003.1"/>
    <property type="molecule type" value="Genomic_DNA"/>
</dbReference>
<feature type="compositionally biased region" description="Polar residues" evidence="11">
    <location>
        <begin position="35"/>
        <end position="54"/>
    </location>
</feature>
<sequence>MDRKASGSRDAAPAKTSRAQSIASRTLASAGPVNLNGTRTSAQSSTIPTASSSRARPGSTVIRPEATRPRPAVSTSASSSKIRPVPVANTAEASRSRPGVATGTQPAGPSTVSTRMQVVVRCRGGSAASSASVFARPDTQDSARATTFRMSPVKGTDIMVDVQTISSLPPPSPVKNSSAVLAGISPAGTSTIASKRETRYEYDHVFGPDADQGLLHTHVTMPILDQVIQGFSCTILAYGPTGTGKTHTMIGDTTPVVGTFAADAGIIPRSLTRLFHLLELQGTDYSVSVSFLEVYNEQIRDLSAPQQEGDEPVALDIYNDPGRPGAVTVKDMRETTITSADNGLAILRAGTLRRQTASTNCNDRSSRGHAIFTVKVTVKTNETDVKGEEVVRIGKLNLVDLAGSESIAKSGAIEARAREAGLINQSLLSLGRVINSLVEKSTTSASYRESKLTRLLEESLTGRTRTCLIATISTVKDSADETLKTLNYARRAKSIEINPQRNSTTTKSALISQYSIEIERLKRDLIASRTQQGVYFSDESWLEWSSALEERKRLIADMTRKNELYQSQLLTKDEQLEQTGRLLSSRDRELERLQTLLDQANDCNASLELQLMRSQTAEDVARQLSDQEAAKRLEYQQIALEAKATADGLIDKIARLQAHEQTTRATVTAARSALLDSQDALQSGIGTAVDSSKTALDNMKQAIATVSRDNAERLATLSGAHAQIVTAADVANKHMSTVAANSDAMIADLKDGIDGMLKSSCASWSRSLRCLTDQIDYALHLAVSSAKQQQKTAIAFLDEACRLSNDIQSTVDTKTDELTKQMSDLVGQLDRLVEADTTSQQADYARIEALAATDQQTDETRIKAITESVSVFLQEQLAKLADTRQKELQAKIATVKASSEKDLLERQGYCHAISNDLDSIGHGLRDLRQTTKMSNASGVELHAEAKARLPSELSAMATGSISAQAEAQKTLSTLGNHLDAHTAEANALALRVVGQAQCNGERAEASRTAIDTITNLAESASRGDASAGDSLVRHLHSATDGASKTVLLDLAETMSSVKANSRALTAQTKKLDALLPALPTGKTPAKRRWQALEEVGLEIGGTVPRIALAEVSTNHGGRQSIIFDRPTKLDRRGDTHEPTKMAKLS</sequence>
<protein>
    <recommendedName>
        <fullName evidence="12">Kinesin motor domain-containing protein</fullName>
    </recommendedName>
</protein>
<feature type="coiled-coil region" evidence="10">
    <location>
        <begin position="548"/>
        <end position="610"/>
    </location>
</feature>
<feature type="domain" description="Kinesin motor" evidence="12">
    <location>
        <begin position="115"/>
        <end position="495"/>
    </location>
</feature>
<evidence type="ECO:0000256" key="5">
    <source>
        <dbReference type="ARBA" id="ARBA00022840"/>
    </source>
</evidence>
<dbReference type="GO" id="GO:0005876">
    <property type="term" value="C:spindle microtubule"/>
    <property type="evidence" value="ECO:0007669"/>
    <property type="project" value="TreeGrafter"/>
</dbReference>
<evidence type="ECO:0000256" key="4">
    <source>
        <dbReference type="ARBA" id="ARBA00022741"/>
    </source>
</evidence>
<keyword evidence="5 9" id="KW-0067">ATP-binding</keyword>
<dbReference type="InterPro" id="IPR001752">
    <property type="entry name" value="Kinesin_motor_dom"/>
</dbReference>
<keyword evidence="2" id="KW-0963">Cytoplasm</keyword>
<proteinExistence type="inferred from homology"/>
<dbReference type="GO" id="GO:0051231">
    <property type="term" value="P:spindle elongation"/>
    <property type="evidence" value="ECO:0007669"/>
    <property type="project" value="TreeGrafter"/>
</dbReference>
<dbReference type="GO" id="GO:0007018">
    <property type="term" value="P:microtubule-based movement"/>
    <property type="evidence" value="ECO:0007669"/>
    <property type="project" value="InterPro"/>
</dbReference>
<dbReference type="PROSITE" id="PS00411">
    <property type="entry name" value="KINESIN_MOTOR_1"/>
    <property type="match status" value="1"/>
</dbReference>
<keyword evidence="4 9" id="KW-0547">Nucleotide-binding</keyword>
<dbReference type="PANTHER" id="PTHR47970:SF12">
    <property type="entry name" value="KINESIN FAMILY MEMBER 11"/>
    <property type="match status" value="1"/>
</dbReference>
<dbReference type="InParanoid" id="G7DTU3"/>
<dbReference type="SMART" id="SM00129">
    <property type="entry name" value="KISc"/>
    <property type="match status" value="1"/>
</dbReference>
<dbReference type="STRING" id="764103.G7DTU3"/>
<evidence type="ECO:0000256" key="1">
    <source>
        <dbReference type="ARBA" id="ARBA00004245"/>
    </source>
</evidence>
<dbReference type="Pfam" id="PF00225">
    <property type="entry name" value="Kinesin"/>
    <property type="match status" value="1"/>
</dbReference>
<name>G7DTU3_MIXOS</name>
<keyword evidence="3" id="KW-0493">Microtubule</keyword>
<evidence type="ECO:0000256" key="10">
    <source>
        <dbReference type="SAM" id="Coils"/>
    </source>
</evidence>
<accession>G7DTU3</accession>
<feature type="binding site" evidence="9">
    <location>
        <begin position="239"/>
        <end position="246"/>
    </location>
    <ligand>
        <name>ATP</name>
        <dbReference type="ChEBI" id="CHEBI:30616"/>
    </ligand>
</feature>
<evidence type="ECO:0000259" key="12">
    <source>
        <dbReference type="PROSITE" id="PS50067"/>
    </source>
</evidence>
<comment type="subcellular location">
    <subcellularLocation>
        <location evidence="1">Cytoplasm</location>
        <location evidence="1">Cytoskeleton</location>
    </subcellularLocation>
</comment>
<dbReference type="GO" id="GO:0090307">
    <property type="term" value="P:mitotic spindle assembly"/>
    <property type="evidence" value="ECO:0007669"/>
    <property type="project" value="TreeGrafter"/>
</dbReference>
<evidence type="ECO:0000313" key="14">
    <source>
        <dbReference type="Proteomes" id="UP000009131"/>
    </source>
</evidence>
<feature type="compositionally biased region" description="Polar residues" evidence="11">
    <location>
        <begin position="17"/>
        <end position="27"/>
    </location>
</feature>
<dbReference type="GO" id="GO:0005524">
    <property type="term" value="F:ATP binding"/>
    <property type="evidence" value="ECO:0007669"/>
    <property type="project" value="UniProtKB-UniRule"/>
</dbReference>
<dbReference type="AlphaFoldDB" id="G7DTU3"/>